<dbReference type="HOGENOM" id="CLU_009397_8_0_1"/>
<evidence type="ECO:0000313" key="10">
    <source>
        <dbReference type="Proteomes" id="UP000012174"/>
    </source>
</evidence>
<organism evidence="9 10">
    <name type="scientific">Eutypa lata (strain UCR-EL1)</name>
    <name type="common">Grapevine dieback disease fungus</name>
    <name type="synonym">Eutypa armeniacae</name>
    <dbReference type="NCBI Taxonomy" id="1287681"/>
    <lineage>
        <taxon>Eukaryota</taxon>
        <taxon>Fungi</taxon>
        <taxon>Dikarya</taxon>
        <taxon>Ascomycota</taxon>
        <taxon>Pezizomycotina</taxon>
        <taxon>Sordariomycetes</taxon>
        <taxon>Xylariomycetidae</taxon>
        <taxon>Xylariales</taxon>
        <taxon>Diatrypaceae</taxon>
        <taxon>Eutypa</taxon>
    </lineage>
</organism>
<dbReference type="Pfam" id="PF04616">
    <property type="entry name" value="Glyco_hydro_43"/>
    <property type="match status" value="1"/>
</dbReference>
<evidence type="ECO:0000256" key="8">
    <source>
        <dbReference type="SAM" id="SignalP"/>
    </source>
</evidence>
<dbReference type="KEGG" id="ela:UCREL1_1080"/>
<feature type="signal peptide" evidence="8">
    <location>
        <begin position="1"/>
        <end position="16"/>
    </location>
</feature>
<keyword evidence="10" id="KW-1185">Reference proteome</keyword>
<evidence type="ECO:0000256" key="3">
    <source>
        <dbReference type="ARBA" id="ARBA00022801"/>
    </source>
</evidence>
<feature type="chain" id="PRO_5004086027" description="Endo-1,5-alpha-L-arabinanase A" evidence="8">
    <location>
        <begin position="17"/>
        <end position="371"/>
    </location>
</feature>
<dbReference type="InterPro" id="IPR050727">
    <property type="entry name" value="GH43_arabinanases"/>
</dbReference>
<keyword evidence="4 7" id="KW-0326">Glycosidase</keyword>
<evidence type="ECO:0000256" key="2">
    <source>
        <dbReference type="ARBA" id="ARBA00009865"/>
    </source>
</evidence>
<dbReference type="GO" id="GO:0005975">
    <property type="term" value="P:carbohydrate metabolic process"/>
    <property type="evidence" value="ECO:0007669"/>
    <property type="project" value="InterPro"/>
</dbReference>
<dbReference type="Proteomes" id="UP000012174">
    <property type="component" value="Unassembled WGS sequence"/>
</dbReference>
<evidence type="ECO:0000313" key="9">
    <source>
        <dbReference type="EMBL" id="EMR71866.1"/>
    </source>
</evidence>
<evidence type="ECO:0000256" key="7">
    <source>
        <dbReference type="RuleBase" id="RU361187"/>
    </source>
</evidence>
<evidence type="ECO:0000256" key="6">
    <source>
        <dbReference type="PIRSR" id="PIRSR606710-2"/>
    </source>
</evidence>
<dbReference type="CDD" id="cd08999">
    <property type="entry name" value="GH43_ABN-like"/>
    <property type="match status" value="1"/>
</dbReference>
<dbReference type="PANTHER" id="PTHR43301:SF3">
    <property type="entry name" value="ARABINAN ENDO-1,5-ALPHA-L-ARABINOSIDASE A-RELATED"/>
    <property type="match status" value="1"/>
</dbReference>
<feature type="site" description="Important for catalytic activity, responsible for pKa modulation of the active site Glu and correct orientation of both the proton donor and substrate" evidence="6">
    <location>
        <position position="178"/>
    </location>
</feature>
<comment type="similarity">
    <text evidence="2 7">Belongs to the glycosyl hydrolase 43 family.</text>
</comment>
<dbReference type="eggNOG" id="ENOG502S9PF">
    <property type="taxonomic scope" value="Eukaryota"/>
</dbReference>
<name>M7TPM2_EUTLA</name>
<dbReference type="InterPro" id="IPR006710">
    <property type="entry name" value="Glyco_hydro_43"/>
</dbReference>
<proteinExistence type="inferred from homology"/>
<accession>M7TPM2</accession>
<evidence type="ECO:0000256" key="5">
    <source>
        <dbReference type="ARBA" id="ARBA00042202"/>
    </source>
</evidence>
<dbReference type="OrthoDB" id="3879658at2759"/>
<dbReference type="Gene3D" id="2.115.10.20">
    <property type="entry name" value="Glycosyl hydrolase domain, family 43"/>
    <property type="match status" value="1"/>
</dbReference>
<dbReference type="EMBL" id="KB705564">
    <property type="protein sequence ID" value="EMR71866.1"/>
    <property type="molecule type" value="Genomic_DNA"/>
</dbReference>
<evidence type="ECO:0000256" key="1">
    <source>
        <dbReference type="ARBA" id="ARBA00004834"/>
    </source>
</evidence>
<dbReference type="PANTHER" id="PTHR43301">
    <property type="entry name" value="ARABINAN ENDO-1,5-ALPHA-L-ARABINOSIDASE"/>
    <property type="match status" value="1"/>
</dbReference>
<gene>
    <name evidence="9" type="ORF">UCREL1_1080</name>
</gene>
<keyword evidence="8" id="KW-0732">Signal</keyword>
<reference evidence="10" key="1">
    <citation type="journal article" date="2013" name="Genome Announc.">
        <title>Draft genome sequence of the grapevine dieback fungus Eutypa lata UCR-EL1.</title>
        <authorList>
            <person name="Blanco-Ulate B."/>
            <person name="Rolshausen P.E."/>
            <person name="Cantu D."/>
        </authorList>
    </citation>
    <scope>NUCLEOTIDE SEQUENCE [LARGE SCALE GENOMIC DNA]</scope>
    <source>
        <strain evidence="10">UCR-EL1</strain>
    </source>
</reference>
<keyword evidence="3 7" id="KW-0378">Hydrolase</keyword>
<dbReference type="SUPFAM" id="SSF75005">
    <property type="entry name" value="Arabinanase/levansucrase/invertase"/>
    <property type="match status" value="1"/>
</dbReference>
<protein>
    <recommendedName>
        <fullName evidence="5">Endo-1,5-alpha-L-arabinanase A</fullName>
    </recommendedName>
</protein>
<dbReference type="GO" id="GO:0004553">
    <property type="term" value="F:hydrolase activity, hydrolyzing O-glycosyl compounds"/>
    <property type="evidence" value="ECO:0007669"/>
    <property type="project" value="InterPro"/>
</dbReference>
<evidence type="ECO:0000256" key="4">
    <source>
        <dbReference type="ARBA" id="ARBA00023295"/>
    </source>
</evidence>
<comment type="pathway">
    <text evidence="1">Glycan metabolism; L-arabinan degradation.</text>
</comment>
<dbReference type="InterPro" id="IPR023296">
    <property type="entry name" value="Glyco_hydro_beta-prop_sf"/>
</dbReference>
<sequence>MKKSFVFAMAASLAAALPSPDFGDIELFNVTESSFSQGEDFDFVQPRARGPWNGPVMDISFPDPTLFIDSNGVWWAFATSSDNNGHIPVATSNDGEKWTFAKMDALPDVGPWVDSGDRGIWAPSVFQNDEGKYVMYFSGKRSGARRCAGTATSDYPQGPYAVTEQPLICDDAGGGVIDPVQFDDGTTRWILWKVDGNALGGKTTCTGSGGGSGDYKPTPIRIQKVTRDGLTLQGSPKTIFDHNGAGDDGVVEGPAMWKRRPVTDPMRRTRAQVLFFSTHCYSSDSYDIQYAWGTSPDASFGHRQTLAKSGPNQPVYGPGHMDIASDGATIAFHGRDKPGNPSDTKRRMYVGKIRFPEGDYSEGIKVVNYQG</sequence>
<dbReference type="AlphaFoldDB" id="M7TPM2"/>